<dbReference type="RefSeq" id="WP_021329481.1">
    <property type="nucleotide sequence ID" value="NZ_AUZJ01000009.1"/>
</dbReference>
<dbReference type="InterPro" id="IPR024185">
    <property type="entry name" value="FTHF_cligase-like_sf"/>
</dbReference>
<dbReference type="GO" id="GO:0030272">
    <property type="term" value="F:5-formyltetrahydrofolate cyclo-ligase activity"/>
    <property type="evidence" value="ECO:0007669"/>
    <property type="project" value="UniProtKB-EC"/>
</dbReference>
<reference evidence="8 9" key="1">
    <citation type="submission" date="2013-08" db="EMBL/GenBank/DDBJ databases">
        <authorList>
            <person name="Durkin A.S."/>
            <person name="Haft D.R."/>
            <person name="McCorrison J."/>
            <person name="Torralba M."/>
            <person name="Gillis M."/>
            <person name="Haft D.H."/>
            <person name="Methe B."/>
            <person name="Sutton G."/>
            <person name="Nelson K.E."/>
        </authorList>
    </citation>
    <scope>NUCLEOTIDE SEQUENCE [LARGE SCALE GENOMIC DNA]</scope>
    <source>
        <strain evidence="7 9">ATCC 35536</strain>
        <strain evidence="6 8">VPI DR56BR1116</strain>
    </source>
</reference>
<evidence type="ECO:0000313" key="7">
    <source>
        <dbReference type="EMBL" id="ERK02548.1"/>
    </source>
</evidence>
<sequence length="216" mass="23987">MKQSDETELAEKKRIVRKAMRKAIFEFTAEKNRAGAASKKIERLLLGSELYAASDAVFIFASDPSEVETRGIIASALKDKKRAALPRCIDTDGTMEFYYLDAALPFEAQTEIGAYGLTEPKTVLEKVDTKDFPHASLFLVPALAFSRDGRRLGKGKGFYDRYIARIVYASPVLAGICFSCQIISDVPSGVRDAGVSHIVCEDGIFPCSRYVQRYEY</sequence>
<dbReference type="GO" id="GO:0005524">
    <property type="term" value="F:ATP binding"/>
    <property type="evidence" value="ECO:0007669"/>
    <property type="project" value="UniProtKB-KW"/>
</dbReference>
<dbReference type="PANTHER" id="PTHR23407">
    <property type="entry name" value="ATPASE INHIBITOR/5-FORMYLTETRAHYDROFOLATE CYCLO-LIGASE"/>
    <property type="match status" value="1"/>
</dbReference>
<dbReference type="Gene3D" id="3.40.50.10420">
    <property type="entry name" value="NagB/RpiA/CoA transferase-like"/>
    <property type="match status" value="1"/>
</dbReference>
<dbReference type="GO" id="GO:0046872">
    <property type="term" value="F:metal ion binding"/>
    <property type="evidence" value="ECO:0007669"/>
    <property type="project" value="UniProtKB-KW"/>
</dbReference>
<dbReference type="STRING" id="1125725.HMPREF1325_2353"/>
<keyword evidence="2 4" id="KW-0547">Nucleotide-binding</keyword>
<comment type="cofactor">
    <cofactor evidence="5">
        <name>Mg(2+)</name>
        <dbReference type="ChEBI" id="CHEBI:18420"/>
    </cofactor>
</comment>
<dbReference type="eggNOG" id="COG0212">
    <property type="taxonomic scope" value="Bacteria"/>
</dbReference>
<evidence type="ECO:0000313" key="6">
    <source>
        <dbReference type="EMBL" id="ERF61604.1"/>
    </source>
</evidence>
<evidence type="ECO:0000313" key="9">
    <source>
        <dbReference type="Proteomes" id="UP000016646"/>
    </source>
</evidence>
<evidence type="ECO:0000256" key="4">
    <source>
        <dbReference type="PIRSR" id="PIRSR006806-1"/>
    </source>
</evidence>
<comment type="similarity">
    <text evidence="1 5">Belongs to the 5-formyltetrahydrofolate cyclo-ligase family.</text>
</comment>
<dbReference type="PANTHER" id="PTHR23407:SF1">
    <property type="entry name" value="5-FORMYLTETRAHYDROFOLATE CYCLO-LIGASE"/>
    <property type="match status" value="1"/>
</dbReference>
<dbReference type="Pfam" id="PF01812">
    <property type="entry name" value="5-FTHF_cyc-lig"/>
    <property type="match status" value="1"/>
</dbReference>
<dbReference type="Proteomes" id="UP000016646">
    <property type="component" value="Unassembled WGS sequence"/>
</dbReference>
<dbReference type="PATRIC" id="fig|1125725.3.peg.418"/>
<dbReference type="InterPro" id="IPR037171">
    <property type="entry name" value="NagB/RpiA_transferase-like"/>
</dbReference>
<keyword evidence="9" id="KW-1185">Reference proteome</keyword>
<dbReference type="InterPro" id="IPR002698">
    <property type="entry name" value="FTHF_cligase"/>
</dbReference>
<evidence type="ECO:0000256" key="5">
    <source>
        <dbReference type="RuleBase" id="RU361279"/>
    </source>
</evidence>
<organism evidence="6 8">
    <name type="scientific">Treponema socranskii subsp. socranskii VPI DR56BR1116 = ATCC 35536</name>
    <dbReference type="NCBI Taxonomy" id="1125725"/>
    <lineage>
        <taxon>Bacteria</taxon>
        <taxon>Pseudomonadati</taxon>
        <taxon>Spirochaetota</taxon>
        <taxon>Spirochaetia</taxon>
        <taxon>Spirochaetales</taxon>
        <taxon>Treponemataceae</taxon>
        <taxon>Treponema</taxon>
    </lineage>
</organism>
<keyword evidence="5" id="KW-0479">Metal-binding</keyword>
<evidence type="ECO:0000256" key="2">
    <source>
        <dbReference type="ARBA" id="ARBA00022741"/>
    </source>
</evidence>
<dbReference type="GO" id="GO:0035999">
    <property type="term" value="P:tetrahydrofolate interconversion"/>
    <property type="evidence" value="ECO:0007669"/>
    <property type="project" value="TreeGrafter"/>
</dbReference>
<gene>
    <name evidence="7" type="ORF">HMPREF0860_0106</name>
    <name evidence="6" type="ORF">HMPREF1325_2353</name>
</gene>
<accession>U1GYI5</accession>
<protein>
    <recommendedName>
        <fullName evidence="5">5-formyltetrahydrofolate cyclo-ligase</fullName>
        <ecNumber evidence="5">6.3.3.2</ecNumber>
    </recommendedName>
</protein>
<dbReference type="NCBIfam" id="TIGR02727">
    <property type="entry name" value="MTHFS_bact"/>
    <property type="match status" value="1"/>
</dbReference>
<evidence type="ECO:0000256" key="1">
    <source>
        <dbReference type="ARBA" id="ARBA00010638"/>
    </source>
</evidence>
<dbReference type="Proteomes" id="UP000016412">
    <property type="component" value="Unassembled WGS sequence"/>
</dbReference>
<keyword evidence="5" id="KW-0460">Magnesium</keyword>
<dbReference type="EMBL" id="AUZJ01000009">
    <property type="protein sequence ID" value="ERF61604.1"/>
    <property type="molecule type" value="Genomic_DNA"/>
</dbReference>
<dbReference type="AlphaFoldDB" id="U1GYI5"/>
<comment type="catalytic activity">
    <reaction evidence="5">
        <text>(6S)-5-formyl-5,6,7,8-tetrahydrofolate + ATP = (6R)-5,10-methenyltetrahydrofolate + ADP + phosphate</text>
        <dbReference type="Rhea" id="RHEA:10488"/>
        <dbReference type="ChEBI" id="CHEBI:30616"/>
        <dbReference type="ChEBI" id="CHEBI:43474"/>
        <dbReference type="ChEBI" id="CHEBI:57455"/>
        <dbReference type="ChEBI" id="CHEBI:57457"/>
        <dbReference type="ChEBI" id="CHEBI:456216"/>
        <dbReference type="EC" id="6.3.3.2"/>
    </reaction>
</comment>
<dbReference type="PIRSF" id="PIRSF006806">
    <property type="entry name" value="FTHF_cligase"/>
    <property type="match status" value="1"/>
</dbReference>
<keyword evidence="6" id="KW-0436">Ligase</keyword>
<feature type="binding site" evidence="4">
    <location>
        <position position="66"/>
    </location>
    <ligand>
        <name>substrate</name>
    </ligand>
</feature>
<feature type="binding site" evidence="4">
    <location>
        <begin position="13"/>
        <end position="17"/>
    </location>
    <ligand>
        <name>ATP</name>
        <dbReference type="ChEBI" id="CHEBI:30616"/>
    </ligand>
</feature>
<comment type="caution">
    <text evidence="6">The sequence shown here is derived from an EMBL/GenBank/DDBJ whole genome shotgun (WGS) entry which is preliminary data.</text>
</comment>
<dbReference type="SUPFAM" id="SSF100950">
    <property type="entry name" value="NagB/RpiA/CoA transferase-like"/>
    <property type="match status" value="1"/>
</dbReference>
<keyword evidence="3 4" id="KW-0067">ATP-binding</keyword>
<dbReference type="EMBL" id="AVQI01000050">
    <property type="protein sequence ID" value="ERK02548.1"/>
    <property type="molecule type" value="Genomic_DNA"/>
</dbReference>
<proteinExistence type="inferred from homology"/>
<evidence type="ECO:0000256" key="3">
    <source>
        <dbReference type="ARBA" id="ARBA00022840"/>
    </source>
</evidence>
<evidence type="ECO:0000313" key="8">
    <source>
        <dbReference type="Proteomes" id="UP000016412"/>
    </source>
</evidence>
<dbReference type="EC" id="6.3.3.2" evidence="5"/>
<dbReference type="GO" id="GO:0009396">
    <property type="term" value="P:folic acid-containing compound biosynthetic process"/>
    <property type="evidence" value="ECO:0007669"/>
    <property type="project" value="TreeGrafter"/>
</dbReference>
<name>U1GYI5_TRESO</name>
<feature type="binding site" evidence="4">
    <location>
        <begin position="151"/>
        <end position="159"/>
    </location>
    <ligand>
        <name>ATP</name>
        <dbReference type="ChEBI" id="CHEBI:30616"/>
    </ligand>
</feature>
<dbReference type="OrthoDB" id="9801938at2"/>